<dbReference type="AlphaFoldDB" id="A0AAE3IVA1"/>
<keyword evidence="1" id="KW-0812">Transmembrane</keyword>
<feature type="transmembrane region" description="Helical" evidence="1">
    <location>
        <begin position="87"/>
        <end position="109"/>
    </location>
</feature>
<dbReference type="RefSeq" id="WP_263073251.1">
    <property type="nucleotide sequence ID" value="NZ_JAOUSF010000003.1"/>
</dbReference>
<organism evidence="2 3">
    <name type="scientific">Perspicuibacillus lycopersici</name>
    <dbReference type="NCBI Taxonomy" id="1325689"/>
    <lineage>
        <taxon>Bacteria</taxon>
        <taxon>Bacillati</taxon>
        <taxon>Bacillota</taxon>
        <taxon>Bacilli</taxon>
        <taxon>Bacillales</taxon>
        <taxon>Bacillaceae</taxon>
        <taxon>Perspicuibacillus</taxon>
    </lineage>
</organism>
<gene>
    <name evidence="2" type="ORF">OEV98_10630</name>
</gene>
<dbReference type="EMBL" id="JAOUSF010000003">
    <property type="protein sequence ID" value="MCU9614016.1"/>
    <property type="molecule type" value="Genomic_DNA"/>
</dbReference>
<accession>A0AAE3IVA1</accession>
<sequence length="317" mass="35843">MDKLPKGNGKVTIKINGKEKDYEENLEIYNWRDAQKEMAASEEPVAKNNDYSINNITNPFKKRKKIGRKRISSVSAQKQMSHSTTMVIIASISAITIGILIGFILLQVMGTGKNPSQVNGEDGHAAGVNGEQMILPAVDIYFLQEGVYSNEDSVKSLVAELNAKNQPAAYVKSEDNIHVLVTMVDSLDSGKAIQKNTDYANYWPKQLTIKEKIIQNLTSDEKKFFESAFSFYDMLIKEGTTAYIQGESYQANTENLQKAYEIIQSIENLDREQVKQLKELLSEAYDEMQLFLADRKEQNWVAAQSDLLQFISTYYVM</sequence>
<protein>
    <submittedName>
        <fullName evidence="2">Uncharacterized protein</fullName>
    </submittedName>
</protein>
<comment type="caution">
    <text evidence="2">The sequence shown here is derived from an EMBL/GenBank/DDBJ whole genome shotgun (WGS) entry which is preliminary data.</text>
</comment>
<keyword evidence="1" id="KW-1133">Transmembrane helix</keyword>
<reference evidence="2" key="1">
    <citation type="submission" date="2022-10" db="EMBL/GenBank/DDBJ databases">
        <title>Description of Fervidibacillus gen. nov. in the family Fervidibacillaceae fam. nov. with two species, Fervidibacillus albus sp. nov., and Fervidibacillus halotolerans sp. nov., isolated from tidal flat sediments.</title>
        <authorList>
            <person name="Kwon K.K."/>
            <person name="Yang S.-H."/>
        </authorList>
    </citation>
    <scope>NUCLEOTIDE SEQUENCE</scope>
    <source>
        <strain evidence="2">JCM 19140</strain>
    </source>
</reference>
<evidence type="ECO:0000256" key="1">
    <source>
        <dbReference type="SAM" id="Phobius"/>
    </source>
</evidence>
<proteinExistence type="predicted"/>
<evidence type="ECO:0000313" key="3">
    <source>
        <dbReference type="Proteomes" id="UP001209318"/>
    </source>
</evidence>
<name>A0AAE3IVA1_9BACI</name>
<keyword evidence="3" id="KW-1185">Reference proteome</keyword>
<evidence type="ECO:0000313" key="2">
    <source>
        <dbReference type="EMBL" id="MCU9614016.1"/>
    </source>
</evidence>
<keyword evidence="1" id="KW-0472">Membrane</keyword>
<dbReference type="Proteomes" id="UP001209318">
    <property type="component" value="Unassembled WGS sequence"/>
</dbReference>